<protein>
    <submittedName>
        <fullName evidence="2">Uncharacterized protein</fullName>
    </submittedName>
</protein>
<sequence length="80" mass="8756">MRILLETCLLLYISNALSRTSRLAAPYLALVAIAMAGAWWLPRALFAHLGLAVGICLLMDRELIFAGAKAFGFRKMGFSP</sequence>
<evidence type="ECO:0000313" key="2">
    <source>
        <dbReference type="EMBL" id="TRL29079.1"/>
    </source>
</evidence>
<evidence type="ECO:0000256" key="1">
    <source>
        <dbReference type="SAM" id="Phobius"/>
    </source>
</evidence>
<name>A0A549SHF9_METSR</name>
<organism evidence="2 3">
    <name type="scientific">Methylosinus sporium</name>
    <dbReference type="NCBI Taxonomy" id="428"/>
    <lineage>
        <taxon>Bacteria</taxon>
        <taxon>Pseudomonadati</taxon>
        <taxon>Pseudomonadota</taxon>
        <taxon>Alphaproteobacteria</taxon>
        <taxon>Hyphomicrobiales</taxon>
        <taxon>Methylocystaceae</taxon>
        <taxon>Methylosinus</taxon>
    </lineage>
</organism>
<evidence type="ECO:0000313" key="3">
    <source>
        <dbReference type="Proteomes" id="UP000316781"/>
    </source>
</evidence>
<keyword evidence="1" id="KW-0812">Transmembrane</keyword>
<feature type="transmembrane region" description="Helical" evidence="1">
    <location>
        <begin position="28"/>
        <end position="59"/>
    </location>
</feature>
<gene>
    <name evidence="2" type="ORF">FM996_17680</name>
</gene>
<proteinExistence type="predicted"/>
<keyword evidence="1" id="KW-0472">Membrane</keyword>
<dbReference type="EMBL" id="VJMF01000075">
    <property type="protein sequence ID" value="TRL29079.1"/>
    <property type="molecule type" value="Genomic_DNA"/>
</dbReference>
<accession>A0A549SHF9</accession>
<comment type="caution">
    <text evidence="2">The sequence shown here is derived from an EMBL/GenBank/DDBJ whole genome shotgun (WGS) entry which is preliminary data.</text>
</comment>
<dbReference type="Proteomes" id="UP000316781">
    <property type="component" value="Unassembled WGS sequence"/>
</dbReference>
<dbReference type="AlphaFoldDB" id="A0A549SHF9"/>
<reference evidence="2 3" key="1">
    <citation type="submission" date="2019-07" db="EMBL/GenBank/DDBJ databases">
        <title>Ln-dependent methylotrophs.</title>
        <authorList>
            <person name="Tani A."/>
        </authorList>
    </citation>
    <scope>NUCLEOTIDE SEQUENCE [LARGE SCALE GENOMIC DNA]</scope>
    <source>
        <strain evidence="2 3">SM89A</strain>
    </source>
</reference>
<keyword evidence="1" id="KW-1133">Transmembrane helix</keyword>
<dbReference type="RefSeq" id="WP_142864116.1">
    <property type="nucleotide sequence ID" value="NZ_VJMF01000075.1"/>
</dbReference>